<protein>
    <submittedName>
        <fullName evidence="3">RNA pseudouridylate synthase domain-containing protein 1</fullName>
    </submittedName>
</protein>
<evidence type="ECO:0000256" key="1">
    <source>
        <dbReference type="ARBA" id="ARBA00010876"/>
    </source>
</evidence>
<keyword evidence="4" id="KW-1185">Reference proteome</keyword>
<dbReference type="EMBL" id="KQ459564">
    <property type="protein sequence ID" value="KPI99631.1"/>
    <property type="molecule type" value="Genomic_DNA"/>
</dbReference>
<accession>A0A194Q264</accession>
<feature type="domain" description="Pseudouridine synthase RsuA/RluA-like" evidence="2">
    <location>
        <begin position="11"/>
        <end position="178"/>
    </location>
</feature>
<dbReference type="Pfam" id="PF00849">
    <property type="entry name" value="PseudoU_synth_2"/>
    <property type="match status" value="1"/>
</dbReference>
<name>A0A194Q264_PAPXU</name>
<evidence type="ECO:0000259" key="2">
    <source>
        <dbReference type="Pfam" id="PF00849"/>
    </source>
</evidence>
<reference evidence="3 4" key="1">
    <citation type="journal article" date="2015" name="Nat. Commun.">
        <title>Outbred genome sequencing and CRISPR/Cas9 gene editing in butterflies.</title>
        <authorList>
            <person name="Li X."/>
            <person name="Fan D."/>
            <person name="Zhang W."/>
            <person name="Liu G."/>
            <person name="Zhang L."/>
            <person name="Zhao L."/>
            <person name="Fang X."/>
            <person name="Chen L."/>
            <person name="Dong Y."/>
            <person name="Chen Y."/>
            <person name="Ding Y."/>
            <person name="Zhao R."/>
            <person name="Feng M."/>
            <person name="Zhu Y."/>
            <person name="Feng Y."/>
            <person name="Jiang X."/>
            <person name="Zhu D."/>
            <person name="Xiang H."/>
            <person name="Feng X."/>
            <person name="Li S."/>
            <person name="Wang J."/>
            <person name="Zhang G."/>
            <person name="Kronforst M.R."/>
            <person name="Wang W."/>
        </authorList>
    </citation>
    <scope>NUCLEOTIDE SEQUENCE [LARGE SCALE GENOMIC DNA]</scope>
    <source>
        <strain evidence="3">Ya'a_city_454_Px</strain>
        <tissue evidence="3">Whole body</tissue>
    </source>
</reference>
<proteinExistence type="inferred from homology"/>
<organism evidence="3 4">
    <name type="scientific">Papilio xuthus</name>
    <name type="common">Asian swallowtail butterfly</name>
    <dbReference type="NCBI Taxonomy" id="66420"/>
    <lineage>
        <taxon>Eukaryota</taxon>
        <taxon>Metazoa</taxon>
        <taxon>Ecdysozoa</taxon>
        <taxon>Arthropoda</taxon>
        <taxon>Hexapoda</taxon>
        <taxon>Insecta</taxon>
        <taxon>Pterygota</taxon>
        <taxon>Neoptera</taxon>
        <taxon>Endopterygota</taxon>
        <taxon>Lepidoptera</taxon>
        <taxon>Glossata</taxon>
        <taxon>Ditrysia</taxon>
        <taxon>Papilionoidea</taxon>
        <taxon>Papilionidae</taxon>
        <taxon>Papilioninae</taxon>
        <taxon>Papilio</taxon>
    </lineage>
</organism>
<dbReference type="InterPro" id="IPR006145">
    <property type="entry name" value="PsdUridine_synth_RsuA/RluA"/>
</dbReference>
<gene>
    <name evidence="3" type="ORF">RR46_02545</name>
</gene>
<dbReference type="GO" id="GO:0003723">
    <property type="term" value="F:RNA binding"/>
    <property type="evidence" value="ECO:0007669"/>
    <property type="project" value="InterPro"/>
</dbReference>
<dbReference type="GO" id="GO:0009982">
    <property type="term" value="F:pseudouridine synthase activity"/>
    <property type="evidence" value="ECO:0007669"/>
    <property type="project" value="InterPro"/>
</dbReference>
<dbReference type="GO" id="GO:0000455">
    <property type="term" value="P:enzyme-directed rRNA pseudouridine synthesis"/>
    <property type="evidence" value="ECO:0007669"/>
    <property type="project" value="TreeGrafter"/>
</dbReference>
<dbReference type="Gene3D" id="3.30.2350.10">
    <property type="entry name" value="Pseudouridine synthase"/>
    <property type="match status" value="1"/>
</dbReference>
<dbReference type="AlphaFoldDB" id="A0A194Q264"/>
<dbReference type="Proteomes" id="UP000053268">
    <property type="component" value="Unassembled WGS sequence"/>
</dbReference>
<evidence type="ECO:0000313" key="4">
    <source>
        <dbReference type="Proteomes" id="UP000053268"/>
    </source>
</evidence>
<dbReference type="CDD" id="cd02869">
    <property type="entry name" value="PseudoU_synth_RluA_like"/>
    <property type="match status" value="1"/>
</dbReference>
<dbReference type="STRING" id="66420.A0A194Q264"/>
<dbReference type="InterPro" id="IPR020103">
    <property type="entry name" value="PsdUridine_synth_cat_dom_sf"/>
</dbReference>
<dbReference type="PANTHER" id="PTHR21600:SF87">
    <property type="entry name" value="RNA PSEUDOURIDYLATE SYNTHASE DOMAIN-CONTAINING PROTEIN 1"/>
    <property type="match status" value="1"/>
</dbReference>
<sequence>MAVVKLYQSDNFLVVNKPYDMYINSDDENEKNTVACHIAKQDSHRSKSAHPLHFVQRLDYSTSGVLCMALNKTAAASAGRLFEKRLTNKYYLAIVRGHLNFEICDIKYPVGSDQTSPDSSHKMLALTEATRSLCGSPRSAETRFLVLESGYYEDNPVTVVLLKPLTGRRHQLRVHCSAIGHTILGDYTYSDRQDTSPHRMFLHATRLVLPLPKEPLDIQTAEPFFSDSRFTSKWTPLAKKYSYCDKEDFIKVCDVIHQINEIRENYKLFI</sequence>
<dbReference type="InterPro" id="IPR050188">
    <property type="entry name" value="RluA_PseudoU_synthase"/>
</dbReference>
<dbReference type="SUPFAM" id="SSF55120">
    <property type="entry name" value="Pseudouridine synthase"/>
    <property type="match status" value="1"/>
</dbReference>
<dbReference type="PANTHER" id="PTHR21600">
    <property type="entry name" value="MITOCHONDRIAL RNA PSEUDOURIDINE SYNTHASE"/>
    <property type="match status" value="1"/>
</dbReference>
<comment type="similarity">
    <text evidence="1">Belongs to the pseudouridine synthase RluA family.</text>
</comment>
<evidence type="ECO:0000313" key="3">
    <source>
        <dbReference type="EMBL" id="KPI99631.1"/>
    </source>
</evidence>